<evidence type="ECO:0000313" key="2">
    <source>
        <dbReference type="EMBL" id="TXL72864.1"/>
    </source>
</evidence>
<protein>
    <submittedName>
        <fullName evidence="2">Class I SAM-dependent methyltransferase</fullName>
    </submittedName>
</protein>
<evidence type="ECO:0000259" key="1">
    <source>
        <dbReference type="Pfam" id="PF13649"/>
    </source>
</evidence>
<dbReference type="AlphaFoldDB" id="A0A5C8PGR9"/>
<dbReference type="Proteomes" id="UP000321638">
    <property type="component" value="Unassembled WGS sequence"/>
</dbReference>
<keyword evidence="2" id="KW-0489">Methyltransferase</keyword>
<name>A0A5C8PGR9_9HYPH</name>
<dbReference type="InterPro" id="IPR050723">
    <property type="entry name" value="CFA/CMAS"/>
</dbReference>
<dbReference type="GO" id="GO:0008168">
    <property type="term" value="F:methyltransferase activity"/>
    <property type="evidence" value="ECO:0007669"/>
    <property type="project" value="UniProtKB-KW"/>
</dbReference>
<proteinExistence type="predicted"/>
<organism evidence="2 3">
    <name type="scientific">Vineibacter terrae</name>
    <dbReference type="NCBI Taxonomy" id="2586908"/>
    <lineage>
        <taxon>Bacteria</taxon>
        <taxon>Pseudomonadati</taxon>
        <taxon>Pseudomonadota</taxon>
        <taxon>Alphaproteobacteria</taxon>
        <taxon>Hyphomicrobiales</taxon>
        <taxon>Vineibacter</taxon>
    </lineage>
</organism>
<dbReference type="OrthoDB" id="9791837at2"/>
<keyword evidence="3" id="KW-1185">Reference proteome</keyword>
<sequence length="204" mass="22558">MYRHQRHVYDASRKYYLLGRDRLIARLQPAPGATVLEIGCGTGRNLIAAARRYPHARLHGLDVSSAMLDTAGRRVARAGLSSRIRLAEADATAFDPAVCCGAARFDRVFISYSLSMIPAWRDVVDGVPRLLAPGGALHVVDFGDQAHLPRWLRQGLRRWLALFDVAPCDDLPALLRAVAARSNLSVSVEPLYRGYARYAVMHNP</sequence>
<dbReference type="GO" id="GO:0032259">
    <property type="term" value="P:methylation"/>
    <property type="evidence" value="ECO:0007669"/>
    <property type="project" value="UniProtKB-KW"/>
</dbReference>
<dbReference type="CDD" id="cd02440">
    <property type="entry name" value="AdoMet_MTases"/>
    <property type="match status" value="1"/>
</dbReference>
<dbReference type="Pfam" id="PF13649">
    <property type="entry name" value="Methyltransf_25"/>
    <property type="match status" value="1"/>
</dbReference>
<comment type="caution">
    <text evidence="2">The sequence shown here is derived from an EMBL/GenBank/DDBJ whole genome shotgun (WGS) entry which is preliminary data.</text>
</comment>
<dbReference type="SUPFAM" id="SSF53335">
    <property type="entry name" value="S-adenosyl-L-methionine-dependent methyltransferases"/>
    <property type="match status" value="1"/>
</dbReference>
<dbReference type="InterPro" id="IPR041698">
    <property type="entry name" value="Methyltransf_25"/>
</dbReference>
<dbReference type="PANTHER" id="PTHR43667:SF2">
    <property type="entry name" value="FATTY ACID C-METHYL TRANSFERASE"/>
    <property type="match status" value="1"/>
</dbReference>
<keyword evidence="2" id="KW-0808">Transferase</keyword>
<dbReference type="PANTHER" id="PTHR43667">
    <property type="entry name" value="CYCLOPROPANE-FATTY-ACYL-PHOSPHOLIPID SYNTHASE"/>
    <property type="match status" value="1"/>
</dbReference>
<dbReference type="Gene3D" id="3.40.50.150">
    <property type="entry name" value="Vaccinia Virus protein VP39"/>
    <property type="match status" value="1"/>
</dbReference>
<evidence type="ECO:0000313" key="3">
    <source>
        <dbReference type="Proteomes" id="UP000321638"/>
    </source>
</evidence>
<accession>A0A5C8PGR9</accession>
<gene>
    <name evidence="2" type="ORF">FHP25_23970</name>
</gene>
<reference evidence="2 3" key="1">
    <citation type="submission" date="2019-06" db="EMBL/GenBank/DDBJ databases">
        <title>New taxonomy in bacterial strain CC-CFT640, isolated from vineyard.</title>
        <authorList>
            <person name="Lin S.-Y."/>
            <person name="Tsai C.-F."/>
            <person name="Young C.-C."/>
        </authorList>
    </citation>
    <scope>NUCLEOTIDE SEQUENCE [LARGE SCALE GENOMIC DNA]</scope>
    <source>
        <strain evidence="2 3">CC-CFT640</strain>
    </source>
</reference>
<dbReference type="InterPro" id="IPR029063">
    <property type="entry name" value="SAM-dependent_MTases_sf"/>
</dbReference>
<dbReference type="EMBL" id="VDUZ01000030">
    <property type="protein sequence ID" value="TXL72864.1"/>
    <property type="molecule type" value="Genomic_DNA"/>
</dbReference>
<feature type="domain" description="Methyltransferase" evidence="1">
    <location>
        <begin position="35"/>
        <end position="135"/>
    </location>
</feature>